<sequence length="208" mass="22609">MGESEGEGEEQDEVQDEVQGEGEAGGEAGGEAAGGVPSIEYLRGQLRETRSMVKSLDLGRHNTVFDLNERLLDVFATDDFDTSGRRHLSAAIMELTQYVSDVLAQTDDQGDDAVRATPQPMPALTGSAAARFAVFRRNTRSMLQEIQLRNLLETPMPLGDYLAMINSNISPDMEEFGEEEGGSFLARLQDQGEEVVWDATTATVMSSA</sequence>
<gene>
    <name evidence="2" type="ORF">LTR91_017716</name>
</gene>
<feature type="compositionally biased region" description="Gly residues" evidence="1">
    <location>
        <begin position="22"/>
        <end position="33"/>
    </location>
</feature>
<dbReference type="AlphaFoldDB" id="A0AAN6QJ45"/>
<name>A0AAN6QJ45_9PEZI</name>
<keyword evidence="3" id="KW-1185">Reference proteome</keyword>
<protein>
    <submittedName>
        <fullName evidence="2">Uncharacterized protein</fullName>
    </submittedName>
</protein>
<proteinExistence type="predicted"/>
<reference evidence="2" key="1">
    <citation type="submission" date="2023-06" db="EMBL/GenBank/DDBJ databases">
        <title>Black Yeasts Isolated from many extreme environments.</title>
        <authorList>
            <person name="Coleine C."/>
            <person name="Stajich J.E."/>
            <person name="Selbmann L."/>
        </authorList>
    </citation>
    <scope>NUCLEOTIDE SEQUENCE</scope>
    <source>
        <strain evidence="2">CCFEE 5200</strain>
    </source>
</reference>
<feature type="region of interest" description="Disordered" evidence="1">
    <location>
        <begin position="1"/>
        <end position="37"/>
    </location>
</feature>
<organism evidence="2 3">
    <name type="scientific">Friedmanniomyces endolithicus</name>
    <dbReference type="NCBI Taxonomy" id="329885"/>
    <lineage>
        <taxon>Eukaryota</taxon>
        <taxon>Fungi</taxon>
        <taxon>Dikarya</taxon>
        <taxon>Ascomycota</taxon>
        <taxon>Pezizomycotina</taxon>
        <taxon>Dothideomycetes</taxon>
        <taxon>Dothideomycetidae</taxon>
        <taxon>Mycosphaerellales</taxon>
        <taxon>Teratosphaeriaceae</taxon>
        <taxon>Friedmanniomyces</taxon>
    </lineage>
</organism>
<comment type="caution">
    <text evidence="2">The sequence shown here is derived from an EMBL/GenBank/DDBJ whole genome shotgun (WGS) entry which is preliminary data.</text>
</comment>
<dbReference type="Proteomes" id="UP001175353">
    <property type="component" value="Unassembled WGS sequence"/>
</dbReference>
<evidence type="ECO:0000313" key="3">
    <source>
        <dbReference type="Proteomes" id="UP001175353"/>
    </source>
</evidence>
<accession>A0AAN6QJ45</accession>
<evidence type="ECO:0000256" key="1">
    <source>
        <dbReference type="SAM" id="MobiDB-lite"/>
    </source>
</evidence>
<evidence type="ECO:0000313" key="2">
    <source>
        <dbReference type="EMBL" id="KAK0966099.1"/>
    </source>
</evidence>
<feature type="compositionally biased region" description="Acidic residues" evidence="1">
    <location>
        <begin position="1"/>
        <end position="20"/>
    </location>
</feature>
<dbReference type="EMBL" id="JAUJLE010000235">
    <property type="protein sequence ID" value="KAK0966099.1"/>
    <property type="molecule type" value="Genomic_DNA"/>
</dbReference>